<keyword evidence="2 9" id="KW-0436">Ligase</keyword>
<keyword evidence="4" id="KW-0067">ATP-binding</keyword>
<evidence type="ECO:0000313" key="9">
    <source>
        <dbReference type="EMBL" id="EEF87521.1"/>
    </source>
</evidence>
<dbReference type="InterPro" id="IPR029351">
    <property type="entry name" value="GAD_dom"/>
</dbReference>
<feature type="domain" description="Aminoacyl-tRNA synthetase class II (D/K/N)" evidence="7">
    <location>
        <begin position="2"/>
        <end position="299"/>
    </location>
</feature>
<reference evidence="9 10" key="2">
    <citation type="submission" date="2009-01" db="EMBL/GenBank/DDBJ databases">
        <title>Draft genome sequence of Bacteroides cellulosilyticus (DSM 14838).</title>
        <authorList>
            <person name="Sudarsanam P."/>
            <person name="Ley R."/>
            <person name="Guruge J."/>
            <person name="Turnbaugh P.J."/>
            <person name="Mahowald M."/>
            <person name="Liep D."/>
            <person name="Gordon J."/>
        </authorList>
    </citation>
    <scope>NUCLEOTIDE SEQUENCE [LARGE SCALE GENOMIC DNA]</scope>
    <source>
        <strain evidence="9 10">DSM 14838</strain>
    </source>
</reference>
<dbReference type="InterPro" id="IPR004364">
    <property type="entry name" value="Aa-tRNA-synt_II"/>
</dbReference>
<evidence type="ECO:0000256" key="2">
    <source>
        <dbReference type="ARBA" id="ARBA00022598"/>
    </source>
</evidence>
<dbReference type="SUPFAM" id="SSF55681">
    <property type="entry name" value="Class II aaRS and biotin synthetases"/>
    <property type="match status" value="1"/>
</dbReference>
<dbReference type="Pfam" id="PF02938">
    <property type="entry name" value="GAD"/>
    <property type="match status" value="1"/>
</dbReference>
<dbReference type="EMBL" id="ACCH01000389">
    <property type="protein sequence ID" value="EEF87521.1"/>
    <property type="molecule type" value="Genomic_DNA"/>
</dbReference>
<protein>
    <submittedName>
        <fullName evidence="9">Putative aspartate--tRNA ligase</fullName>
    </submittedName>
</protein>
<dbReference type="PANTHER" id="PTHR22594:SF5">
    <property type="entry name" value="ASPARTATE--TRNA LIGASE, MITOCHONDRIAL"/>
    <property type="match status" value="1"/>
</dbReference>
<keyword evidence="3" id="KW-0547">Nucleotide-binding</keyword>
<dbReference type="GO" id="GO:0005524">
    <property type="term" value="F:ATP binding"/>
    <property type="evidence" value="ECO:0007669"/>
    <property type="project" value="UniProtKB-KW"/>
</dbReference>
<name>E2NKN1_9BACE</name>
<dbReference type="GO" id="GO:0004815">
    <property type="term" value="F:aspartate-tRNA ligase activity"/>
    <property type="evidence" value="ECO:0007669"/>
    <property type="project" value="TreeGrafter"/>
</dbReference>
<evidence type="ECO:0000256" key="1">
    <source>
        <dbReference type="ARBA" id="ARBA00006303"/>
    </source>
</evidence>
<evidence type="ECO:0000259" key="8">
    <source>
        <dbReference type="Pfam" id="PF02938"/>
    </source>
</evidence>
<dbReference type="Pfam" id="PF00152">
    <property type="entry name" value="tRNA-synt_2"/>
    <property type="match status" value="1"/>
</dbReference>
<sequence length="329" mass="36999">MFKEIRGVELEGQFQRMAWADAMKYYGSDKPDLRFGMKFVELMDILKGHDFSVFDSAEYIGGICAEGAAHYTRKQLDALTEFVKRPQIGAKGMVYARVEEDGNVKSSVDKFYTQEVLQQVKEAFGAKPGDLILILSGDDTMKTRKQLCELRLEMGSQLGLRDKNTFACLWVVDFPMFEWSEQENRLMAMHHPFTHPKDEDIDLLDTDPAAVRADAYDMVINGVEVGGGSIRIHDPKLQAKMFEILGFTPEKAEEQFGFLMNAFKYGAPPHGGLAYGLDRWVSLFAGLDSIRDCIAFPKNNSGRDVMLDAPAALDPSQLDELNLIVDIKE</sequence>
<accession>E2NKN1</accession>
<evidence type="ECO:0000259" key="7">
    <source>
        <dbReference type="Pfam" id="PF00152"/>
    </source>
</evidence>
<organism evidence="9 10">
    <name type="scientific">Bacteroides cellulosilyticus DSM 14838</name>
    <dbReference type="NCBI Taxonomy" id="537012"/>
    <lineage>
        <taxon>Bacteria</taxon>
        <taxon>Pseudomonadati</taxon>
        <taxon>Bacteroidota</taxon>
        <taxon>Bacteroidia</taxon>
        <taxon>Bacteroidales</taxon>
        <taxon>Bacteroidaceae</taxon>
        <taxon>Bacteroides</taxon>
    </lineage>
</organism>
<dbReference type="Proteomes" id="UP000003711">
    <property type="component" value="Unassembled WGS sequence"/>
</dbReference>
<evidence type="ECO:0000256" key="4">
    <source>
        <dbReference type="ARBA" id="ARBA00022840"/>
    </source>
</evidence>
<feature type="domain" description="GAD" evidence="8">
    <location>
        <begin position="58"/>
        <end position="140"/>
    </location>
</feature>
<dbReference type="AlphaFoldDB" id="E2NKN1"/>
<keyword evidence="5" id="KW-0648">Protein biosynthesis</keyword>
<evidence type="ECO:0000256" key="5">
    <source>
        <dbReference type="ARBA" id="ARBA00022917"/>
    </source>
</evidence>
<proteinExistence type="inferred from homology"/>
<gene>
    <name evidence="9" type="ORF">BACCELL_04874</name>
</gene>
<dbReference type="PRINTS" id="PR01042">
    <property type="entry name" value="TRNASYNTHASP"/>
</dbReference>
<evidence type="ECO:0000313" key="10">
    <source>
        <dbReference type="Proteomes" id="UP000003711"/>
    </source>
</evidence>
<dbReference type="GO" id="GO:0006422">
    <property type="term" value="P:aspartyl-tRNA aminoacylation"/>
    <property type="evidence" value="ECO:0007669"/>
    <property type="project" value="TreeGrafter"/>
</dbReference>
<dbReference type="PANTHER" id="PTHR22594">
    <property type="entry name" value="ASPARTYL/LYSYL-TRNA SYNTHETASE"/>
    <property type="match status" value="1"/>
</dbReference>
<dbReference type="Gene3D" id="3.30.930.10">
    <property type="entry name" value="Bira Bifunctional Protein, Domain 2"/>
    <property type="match status" value="1"/>
</dbReference>
<dbReference type="SUPFAM" id="SSF55261">
    <property type="entry name" value="GAD domain-like"/>
    <property type="match status" value="1"/>
</dbReference>
<dbReference type="GO" id="GO:0005737">
    <property type="term" value="C:cytoplasm"/>
    <property type="evidence" value="ECO:0007669"/>
    <property type="project" value="InterPro"/>
</dbReference>
<dbReference type="InterPro" id="IPR004115">
    <property type="entry name" value="GAD-like_sf"/>
</dbReference>
<evidence type="ECO:0000256" key="6">
    <source>
        <dbReference type="ARBA" id="ARBA00023146"/>
    </source>
</evidence>
<evidence type="ECO:0000256" key="3">
    <source>
        <dbReference type="ARBA" id="ARBA00022741"/>
    </source>
</evidence>
<comment type="caution">
    <text evidence="9">The sequence shown here is derived from an EMBL/GenBank/DDBJ whole genome shotgun (WGS) entry which is preliminary data.</text>
</comment>
<dbReference type="InterPro" id="IPR045864">
    <property type="entry name" value="aa-tRNA-synth_II/BPL/LPL"/>
</dbReference>
<dbReference type="HOGENOM" id="CLU_014330_0_1_10"/>
<keyword evidence="6" id="KW-0030">Aminoacyl-tRNA synthetase</keyword>
<dbReference type="Gene3D" id="3.30.1360.30">
    <property type="entry name" value="GAD-like domain"/>
    <property type="match status" value="1"/>
</dbReference>
<reference evidence="9 10" key="1">
    <citation type="submission" date="2008-12" db="EMBL/GenBank/DDBJ databases">
        <authorList>
            <person name="Fulton L."/>
            <person name="Clifton S."/>
            <person name="Fulton B."/>
            <person name="Xu J."/>
            <person name="Minx P."/>
            <person name="Pepin K.H."/>
            <person name="Johnson M."/>
            <person name="Bhonagiri V."/>
            <person name="Nash W.E."/>
            <person name="Mardis E.R."/>
            <person name="Wilson R.K."/>
        </authorList>
    </citation>
    <scope>NUCLEOTIDE SEQUENCE [LARGE SCALE GENOMIC DNA]</scope>
    <source>
        <strain evidence="9 10">DSM 14838</strain>
    </source>
</reference>
<comment type="similarity">
    <text evidence="1">Belongs to the class-II aminoacyl-tRNA synthetase family. Type 1 subfamily.</text>
</comment>
<dbReference type="InterPro" id="IPR002312">
    <property type="entry name" value="Asp/Asn-tRNA-synth_IIb"/>
</dbReference>